<dbReference type="EMBL" id="GBXM01077041">
    <property type="protein sequence ID" value="JAH31536.1"/>
    <property type="molecule type" value="Transcribed_RNA"/>
</dbReference>
<evidence type="ECO:0000313" key="2">
    <source>
        <dbReference type="EMBL" id="JAH31536.1"/>
    </source>
</evidence>
<organism evidence="2">
    <name type="scientific">Anguilla anguilla</name>
    <name type="common">European freshwater eel</name>
    <name type="synonym">Muraena anguilla</name>
    <dbReference type="NCBI Taxonomy" id="7936"/>
    <lineage>
        <taxon>Eukaryota</taxon>
        <taxon>Metazoa</taxon>
        <taxon>Chordata</taxon>
        <taxon>Craniata</taxon>
        <taxon>Vertebrata</taxon>
        <taxon>Euteleostomi</taxon>
        <taxon>Actinopterygii</taxon>
        <taxon>Neopterygii</taxon>
        <taxon>Teleostei</taxon>
        <taxon>Anguilliformes</taxon>
        <taxon>Anguillidae</taxon>
        <taxon>Anguilla</taxon>
    </lineage>
</organism>
<name>A0A0E9RQT2_ANGAN</name>
<accession>A0A0E9RQT2</accession>
<reference evidence="2" key="2">
    <citation type="journal article" date="2015" name="Fish Shellfish Immunol.">
        <title>Early steps in the European eel (Anguilla anguilla)-Vibrio vulnificus interaction in the gills: Role of the RtxA13 toxin.</title>
        <authorList>
            <person name="Callol A."/>
            <person name="Pajuelo D."/>
            <person name="Ebbesson L."/>
            <person name="Teles M."/>
            <person name="MacKenzie S."/>
            <person name="Amaro C."/>
        </authorList>
    </citation>
    <scope>NUCLEOTIDE SEQUENCE</scope>
</reference>
<protein>
    <submittedName>
        <fullName evidence="2">Uncharacterized protein</fullName>
    </submittedName>
</protein>
<dbReference type="AlphaFoldDB" id="A0A0E9RQT2"/>
<dbReference type="Gene3D" id="3.30.70.3370">
    <property type="match status" value="1"/>
</dbReference>
<feature type="compositionally biased region" description="Basic residues" evidence="1">
    <location>
        <begin position="18"/>
        <end position="36"/>
    </location>
</feature>
<evidence type="ECO:0000256" key="1">
    <source>
        <dbReference type="SAM" id="MobiDB-lite"/>
    </source>
</evidence>
<dbReference type="InterPro" id="IPR053709">
    <property type="entry name" value="eRP_eS24_sf"/>
</dbReference>
<feature type="region of interest" description="Disordered" evidence="1">
    <location>
        <begin position="15"/>
        <end position="40"/>
    </location>
</feature>
<sequence>MSACFYLSPQHGLFEKKRSSRKQRKERKNRMKKVRGVAKASVGASGKKVAGFLTDSVLSDARHTVSVCLIHSCYVSLIFFHFSPFNIFLGTTEGNCCSVAVVLH</sequence>
<reference evidence="2" key="1">
    <citation type="submission" date="2014-11" db="EMBL/GenBank/DDBJ databases">
        <authorList>
            <person name="Amaro Gonzalez C."/>
        </authorList>
    </citation>
    <scope>NUCLEOTIDE SEQUENCE</scope>
</reference>
<proteinExistence type="predicted"/>